<reference evidence="1" key="1">
    <citation type="submission" date="2018-05" db="EMBL/GenBank/DDBJ databases">
        <authorList>
            <person name="Lanie J.A."/>
            <person name="Ng W.-L."/>
            <person name="Kazmierczak K.M."/>
            <person name="Andrzejewski T.M."/>
            <person name="Davidsen T.M."/>
            <person name="Wayne K.J."/>
            <person name="Tettelin H."/>
            <person name="Glass J.I."/>
            <person name="Rusch D."/>
            <person name="Podicherti R."/>
            <person name="Tsui H.-C.T."/>
            <person name="Winkler M.E."/>
        </authorList>
    </citation>
    <scope>NUCLEOTIDE SEQUENCE</scope>
</reference>
<feature type="non-terminal residue" evidence="1">
    <location>
        <position position="29"/>
    </location>
</feature>
<evidence type="ECO:0000313" key="1">
    <source>
        <dbReference type="EMBL" id="SVD95822.1"/>
    </source>
</evidence>
<sequence length="29" mass="3414">MKLTIIYPNVPFWRAEMSRLALFIGGIEF</sequence>
<dbReference type="AlphaFoldDB" id="A0A382ZK13"/>
<name>A0A382ZK13_9ZZZZ</name>
<gene>
    <name evidence="1" type="ORF">METZ01_LOCUS448676</name>
</gene>
<organism evidence="1">
    <name type="scientific">marine metagenome</name>
    <dbReference type="NCBI Taxonomy" id="408172"/>
    <lineage>
        <taxon>unclassified sequences</taxon>
        <taxon>metagenomes</taxon>
        <taxon>ecological metagenomes</taxon>
    </lineage>
</organism>
<proteinExistence type="predicted"/>
<protein>
    <submittedName>
        <fullName evidence="1">Uncharacterized protein</fullName>
    </submittedName>
</protein>
<dbReference type="EMBL" id="UINC01184556">
    <property type="protein sequence ID" value="SVD95822.1"/>
    <property type="molecule type" value="Genomic_DNA"/>
</dbReference>
<accession>A0A382ZK13</accession>